<sequence length="321" mass="33477">MPCAAYAGEVSASPVVGRLGPDGPTLVDPDQPVVTVDDLGLTRGDGCFDSALVVHTDTGNEVRDLDDHLDRLFASAAALEIEPPARQAWHDLVSLVVAAWPEPVDASLKLVLTRGREWYPEAGPTAFAVVQPRPAGRPQRGNDPSRLAGARTLRIGEGNGADASGAVSVVTLSRGHPSDAFVDAPWLLGGVKTLSYVVNVAAQREARRRGADDVIFTTTDGFALDAPMAGLVVIRDGRVLTTPTDGTGILESLSVAAILHAAAAAGRETAEELVPAADLLTADGVWLVASSRGPTPVREIDGVAVALDPRLIVEVTRWAGF</sequence>
<evidence type="ECO:0000313" key="2">
    <source>
        <dbReference type="EMBL" id="TWD16042.1"/>
    </source>
</evidence>
<evidence type="ECO:0000256" key="1">
    <source>
        <dbReference type="ARBA" id="ARBA00009320"/>
    </source>
</evidence>
<dbReference type="InterPro" id="IPR043132">
    <property type="entry name" value="BCAT-like_C"/>
</dbReference>
<accession>A0A560WEH0</accession>
<dbReference type="InterPro" id="IPR001544">
    <property type="entry name" value="Aminotrans_IV"/>
</dbReference>
<dbReference type="InterPro" id="IPR043131">
    <property type="entry name" value="BCAT-like_N"/>
</dbReference>
<keyword evidence="3" id="KW-1185">Reference proteome</keyword>
<dbReference type="GO" id="GO:0005829">
    <property type="term" value="C:cytosol"/>
    <property type="evidence" value="ECO:0007669"/>
    <property type="project" value="TreeGrafter"/>
</dbReference>
<dbReference type="Pfam" id="PF01063">
    <property type="entry name" value="Aminotran_4"/>
    <property type="match status" value="1"/>
</dbReference>
<name>A0A560WEH0_9MICO</name>
<reference evidence="2 3" key="1">
    <citation type="submission" date="2019-06" db="EMBL/GenBank/DDBJ databases">
        <title>Sequencing the genomes of 1000 actinobacteria strains.</title>
        <authorList>
            <person name="Klenk H.-P."/>
        </authorList>
    </citation>
    <scope>NUCLEOTIDE SEQUENCE [LARGE SCALE GENOMIC DNA]</scope>
    <source>
        <strain evidence="2 3">DSM 18935</strain>
    </source>
</reference>
<keyword evidence="2" id="KW-0456">Lyase</keyword>
<dbReference type="PANTHER" id="PTHR42743">
    <property type="entry name" value="AMINO-ACID AMINOTRANSFERASE"/>
    <property type="match status" value="1"/>
</dbReference>
<dbReference type="EMBL" id="VIUW01000002">
    <property type="protein sequence ID" value="TWD16042.1"/>
    <property type="molecule type" value="Genomic_DNA"/>
</dbReference>
<evidence type="ECO:0000313" key="3">
    <source>
        <dbReference type="Proteomes" id="UP000315628"/>
    </source>
</evidence>
<dbReference type="InterPro" id="IPR050571">
    <property type="entry name" value="Class-IV_PLP-Dep_Aminotrnsfr"/>
</dbReference>
<dbReference type="Gene3D" id="3.30.470.10">
    <property type="match status" value="1"/>
</dbReference>
<dbReference type="AlphaFoldDB" id="A0A560WEH0"/>
<dbReference type="Gene3D" id="3.20.10.10">
    <property type="entry name" value="D-amino Acid Aminotransferase, subunit A, domain 2"/>
    <property type="match status" value="1"/>
</dbReference>
<dbReference type="GO" id="GO:0046394">
    <property type="term" value="P:carboxylic acid biosynthetic process"/>
    <property type="evidence" value="ECO:0007669"/>
    <property type="project" value="UniProtKB-ARBA"/>
</dbReference>
<proteinExistence type="inferred from homology"/>
<dbReference type="Proteomes" id="UP000315628">
    <property type="component" value="Unassembled WGS sequence"/>
</dbReference>
<comment type="caution">
    <text evidence="2">The sequence shown here is derived from an EMBL/GenBank/DDBJ whole genome shotgun (WGS) entry which is preliminary data.</text>
</comment>
<organism evidence="2 3">
    <name type="scientific">Marihabitans asiaticum</name>
    <dbReference type="NCBI Taxonomy" id="415218"/>
    <lineage>
        <taxon>Bacteria</taxon>
        <taxon>Bacillati</taxon>
        <taxon>Actinomycetota</taxon>
        <taxon>Actinomycetes</taxon>
        <taxon>Micrococcales</taxon>
        <taxon>Intrasporangiaceae</taxon>
        <taxon>Marihabitans</taxon>
    </lineage>
</organism>
<dbReference type="InterPro" id="IPR036038">
    <property type="entry name" value="Aminotransferase-like"/>
</dbReference>
<dbReference type="GO" id="GO:0016829">
    <property type="term" value="F:lyase activity"/>
    <property type="evidence" value="ECO:0007669"/>
    <property type="project" value="UniProtKB-KW"/>
</dbReference>
<dbReference type="SUPFAM" id="SSF56752">
    <property type="entry name" value="D-aminoacid aminotransferase-like PLP-dependent enzymes"/>
    <property type="match status" value="1"/>
</dbReference>
<gene>
    <name evidence="2" type="ORF">FB557_1584</name>
</gene>
<comment type="similarity">
    <text evidence="1">Belongs to the class-IV pyridoxal-phosphate-dependent aminotransferase family.</text>
</comment>
<dbReference type="PANTHER" id="PTHR42743:SF11">
    <property type="entry name" value="AMINODEOXYCHORISMATE LYASE"/>
    <property type="match status" value="1"/>
</dbReference>
<protein>
    <submittedName>
        <fullName evidence="2">4-amino-4-deoxychorismate lyase</fullName>
    </submittedName>
</protein>